<name>A0A392UQH0_9FABA</name>
<reference evidence="1 2" key="1">
    <citation type="journal article" date="2018" name="Front. Plant Sci.">
        <title>Red Clover (Trifolium pratense) and Zigzag Clover (T. medium) - A Picture of Genomic Similarities and Differences.</title>
        <authorList>
            <person name="Dluhosova J."/>
            <person name="Istvanek J."/>
            <person name="Nedelnik J."/>
            <person name="Repkova J."/>
        </authorList>
    </citation>
    <scope>NUCLEOTIDE SEQUENCE [LARGE SCALE GENOMIC DNA]</scope>
    <source>
        <strain evidence="2">cv. 10/8</strain>
        <tissue evidence="1">Leaf</tissue>
    </source>
</reference>
<proteinExistence type="predicted"/>
<dbReference type="AlphaFoldDB" id="A0A392UQH0"/>
<dbReference type="EMBL" id="LXQA010866280">
    <property type="protein sequence ID" value="MCI74716.1"/>
    <property type="molecule type" value="Genomic_DNA"/>
</dbReference>
<dbReference type="Proteomes" id="UP000265520">
    <property type="component" value="Unassembled WGS sequence"/>
</dbReference>
<keyword evidence="2" id="KW-1185">Reference proteome</keyword>
<accession>A0A392UQH0</accession>
<protein>
    <submittedName>
        <fullName evidence="1">Uncharacterized protein</fullName>
    </submittedName>
</protein>
<feature type="non-terminal residue" evidence="1">
    <location>
        <position position="1"/>
    </location>
</feature>
<sequence>NSGAKSRGVVGRILEEVVGGVSYVPLFLGISPLRRD</sequence>
<comment type="caution">
    <text evidence="1">The sequence shown here is derived from an EMBL/GenBank/DDBJ whole genome shotgun (WGS) entry which is preliminary data.</text>
</comment>
<evidence type="ECO:0000313" key="1">
    <source>
        <dbReference type="EMBL" id="MCI74716.1"/>
    </source>
</evidence>
<organism evidence="1 2">
    <name type="scientific">Trifolium medium</name>
    <dbReference type="NCBI Taxonomy" id="97028"/>
    <lineage>
        <taxon>Eukaryota</taxon>
        <taxon>Viridiplantae</taxon>
        <taxon>Streptophyta</taxon>
        <taxon>Embryophyta</taxon>
        <taxon>Tracheophyta</taxon>
        <taxon>Spermatophyta</taxon>
        <taxon>Magnoliopsida</taxon>
        <taxon>eudicotyledons</taxon>
        <taxon>Gunneridae</taxon>
        <taxon>Pentapetalae</taxon>
        <taxon>rosids</taxon>
        <taxon>fabids</taxon>
        <taxon>Fabales</taxon>
        <taxon>Fabaceae</taxon>
        <taxon>Papilionoideae</taxon>
        <taxon>50 kb inversion clade</taxon>
        <taxon>NPAAA clade</taxon>
        <taxon>Hologalegina</taxon>
        <taxon>IRL clade</taxon>
        <taxon>Trifolieae</taxon>
        <taxon>Trifolium</taxon>
    </lineage>
</organism>
<evidence type="ECO:0000313" key="2">
    <source>
        <dbReference type="Proteomes" id="UP000265520"/>
    </source>
</evidence>